<evidence type="ECO:0000313" key="3">
    <source>
        <dbReference type="Proteomes" id="UP000054903"/>
    </source>
</evidence>
<feature type="transmembrane region" description="Helical" evidence="1">
    <location>
        <begin position="122"/>
        <end position="139"/>
    </location>
</feature>
<feature type="transmembrane region" description="Helical" evidence="1">
    <location>
        <begin position="173"/>
        <end position="191"/>
    </location>
</feature>
<dbReference type="STRING" id="1777138.AWB77_05636"/>
<feature type="transmembrane region" description="Helical" evidence="1">
    <location>
        <begin position="33"/>
        <end position="59"/>
    </location>
</feature>
<feature type="transmembrane region" description="Helical" evidence="1">
    <location>
        <begin position="66"/>
        <end position="86"/>
    </location>
</feature>
<sequence>MIGDGLTGALCVLAALSAGSAMRVSSGWQAMSLIIAAVCCASGAPGAIALALAVVAAVVGCRSGRFASSASTQSLLATVAFVAWALPQSGSVHAMLAGGALAALAGILFMRRTSRERLDVQSVHLACAGACAALAYILGAQSGALAVLPVVAMIALIGAHLALAMGGSAASPVAGLLSVTAACGLMLTAAVGGPHGALVVACAAIAAGSARSVAFAGPLRETP</sequence>
<reference evidence="2" key="1">
    <citation type="submission" date="2016-01" db="EMBL/GenBank/DDBJ databases">
        <authorList>
            <person name="Peeters C."/>
        </authorList>
    </citation>
    <scope>NUCLEOTIDE SEQUENCE</scope>
    <source>
        <strain evidence="2">LMG 29320</strain>
    </source>
</reference>
<comment type="caution">
    <text evidence="2">The sequence shown here is derived from an EMBL/GenBank/DDBJ whole genome shotgun (WGS) entry which is preliminary data.</text>
</comment>
<keyword evidence="1" id="KW-0812">Transmembrane</keyword>
<dbReference type="AlphaFoldDB" id="A0A158DQ82"/>
<organism evidence="2 3">
    <name type="scientific">Caballeronia fortuita</name>
    <dbReference type="NCBI Taxonomy" id="1777138"/>
    <lineage>
        <taxon>Bacteria</taxon>
        <taxon>Pseudomonadati</taxon>
        <taxon>Pseudomonadota</taxon>
        <taxon>Betaproteobacteria</taxon>
        <taxon>Burkholderiales</taxon>
        <taxon>Burkholderiaceae</taxon>
        <taxon>Caballeronia</taxon>
    </lineage>
</organism>
<feature type="transmembrane region" description="Helical" evidence="1">
    <location>
        <begin position="197"/>
        <end position="219"/>
    </location>
</feature>
<keyword evidence="3" id="KW-1185">Reference proteome</keyword>
<accession>A0A158DQ82</accession>
<proteinExistence type="predicted"/>
<keyword evidence="1" id="KW-0472">Membrane</keyword>
<evidence type="ECO:0000256" key="1">
    <source>
        <dbReference type="SAM" id="Phobius"/>
    </source>
</evidence>
<dbReference type="Proteomes" id="UP000054903">
    <property type="component" value="Unassembled WGS sequence"/>
</dbReference>
<dbReference type="OrthoDB" id="9133759at2"/>
<dbReference type="EMBL" id="FCNX02000017">
    <property type="protein sequence ID" value="SAK96653.1"/>
    <property type="molecule type" value="Genomic_DNA"/>
</dbReference>
<protein>
    <submittedName>
        <fullName evidence="2">Uncharacterized protein</fullName>
    </submittedName>
</protein>
<feature type="transmembrane region" description="Helical" evidence="1">
    <location>
        <begin position="92"/>
        <end position="110"/>
    </location>
</feature>
<keyword evidence="1" id="KW-1133">Transmembrane helix</keyword>
<feature type="transmembrane region" description="Helical" evidence="1">
    <location>
        <begin position="145"/>
        <end position="166"/>
    </location>
</feature>
<gene>
    <name evidence="2" type="ORF">AWB77_05636</name>
</gene>
<evidence type="ECO:0000313" key="2">
    <source>
        <dbReference type="EMBL" id="SAK96653.1"/>
    </source>
</evidence>
<name>A0A158DQ82_9BURK</name>